<evidence type="ECO:0000259" key="1">
    <source>
        <dbReference type="Pfam" id="PF01078"/>
    </source>
</evidence>
<organism evidence="2 3">
    <name type="scientific">Eubacterium ventriosum</name>
    <dbReference type="NCBI Taxonomy" id="39496"/>
    <lineage>
        <taxon>Bacteria</taxon>
        <taxon>Bacillati</taxon>
        <taxon>Bacillota</taxon>
        <taxon>Clostridia</taxon>
        <taxon>Eubacteriales</taxon>
        <taxon>Eubacteriaceae</taxon>
        <taxon>Eubacterium</taxon>
    </lineage>
</organism>
<dbReference type="InterPro" id="IPR000523">
    <property type="entry name" value="Mg_chelatse_chII-like_cat_dom"/>
</dbReference>
<evidence type="ECO:0000313" key="3">
    <source>
        <dbReference type="Proteomes" id="UP000286186"/>
    </source>
</evidence>
<dbReference type="PANTHER" id="PTHR32039:SF7">
    <property type="entry name" value="COMPETENCE PROTEIN COMM"/>
    <property type="match status" value="1"/>
</dbReference>
<dbReference type="PANTHER" id="PTHR32039">
    <property type="entry name" value="MAGNESIUM-CHELATASE SUBUNIT CHLI"/>
    <property type="match status" value="1"/>
</dbReference>
<dbReference type="PROSITE" id="PS00676">
    <property type="entry name" value="SIGMA54_INTERACT_2"/>
    <property type="match status" value="1"/>
</dbReference>
<accession>A0A414R1D1</accession>
<dbReference type="InterPro" id="IPR027417">
    <property type="entry name" value="P-loop_NTPase"/>
</dbReference>
<dbReference type="Proteomes" id="UP000286186">
    <property type="component" value="Unassembled WGS sequence"/>
</dbReference>
<dbReference type="EMBL" id="QRHR01000019">
    <property type="protein sequence ID" value="RHF86835.1"/>
    <property type="molecule type" value="Genomic_DNA"/>
</dbReference>
<evidence type="ECO:0000313" key="2">
    <source>
        <dbReference type="EMBL" id="RHF86835.1"/>
    </source>
</evidence>
<sequence length="95" mass="10493">MAGNLSESLVKTRPVRSPHHTATVSAMIRGGFNSKPGEITQAHEGILFLDELPEFSRQVIETLRQPLEDEKIIVSRSGGTYEFPAKFILIGAMKI</sequence>
<protein>
    <recommendedName>
        <fullName evidence="1">Magnesium chelatase ChlI-like catalytic domain-containing protein</fullName>
    </recommendedName>
</protein>
<dbReference type="GO" id="GO:0005524">
    <property type="term" value="F:ATP binding"/>
    <property type="evidence" value="ECO:0007669"/>
    <property type="project" value="InterPro"/>
</dbReference>
<dbReference type="RefSeq" id="WP_118232052.1">
    <property type="nucleotide sequence ID" value="NZ_JBBNGR010000028.1"/>
</dbReference>
<dbReference type="InterPro" id="IPR025943">
    <property type="entry name" value="Sigma_54_int_dom_ATP-bd_2"/>
</dbReference>
<dbReference type="SUPFAM" id="SSF52540">
    <property type="entry name" value="P-loop containing nucleoside triphosphate hydrolases"/>
    <property type="match status" value="1"/>
</dbReference>
<name>A0A414R1D1_9FIRM</name>
<dbReference type="InterPro" id="IPR045006">
    <property type="entry name" value="CHLI-like"/>
</dbReference>
<dbReference type="Pfam" id="PF01078">
    <property type="entry name" value="Mg_chelatase"/>
    <property type="match status" value="1"/>
</dbReference>
<dbReference type="AlphaFoldDB" id="A0A414R1D1"/>
<dbReference type="Gene3D" id="3.40.50.300">
    <property type="entry name" value="P-loop containing nucleotide triphosphate hydrolases"/>
    <property type="match status" value="1"/>
</dbReference>
<proteinExistence type="predicted"/>
<reference evidence="2 3" key="1">
    <citation type="submission" date="2018-08" db="EMBL/GenBank/DDBJ databases">
        <title>A genome reference for cultivated species of the human gut microbiota.</title>
        <authorList>
            <person name="Zou Y."/>
            <person name="Xue W."/>
            <person name="Luo G."/>
        </authorList>
    </citation>
    <scope>NUCLEOTIDE SEQUENCE [LARGE SCALE GENOMIC DNA]</scope>
    <source>
        <strain evidence="2 3">AM23-22</strain>
    </source>
</reference>
<gene>
    <name evidence="2" type="ORF">DW652_11330</name>
</gene>
<feature type="domain" description="Magnesium chelatase ChlI-like catalytic" evidence="1">
    <location>
        <begin position="5"/>
        <end position="93"/>
    </location>
</feature>
<comment type="caution">
    <text evidence="2">The sequence shown here is derived from an EMBL/GenBank/DDBJ whole genome shotgun (WGS) entry which is preliminary data.</text>
</comment>